<dbReference type="Pfam" id="PF02321">
    <property type="entry name" value="OEP"/>
    <property type="match status" value="2"/>
</dbReference>
<dbReference type="RefSeq" id="WP_092726975.1">
    <property type="nucleotide sequence ID" value="NZ_FNNO01000023.1"/>
</dbReference>
<comment type="subcellular location">
    <subcellularLocation>
        <location evidence="1">Cell outer membrane</location>
    </subcellularLocation>
</comment>
<protein>
    <submittedName>
        <fullName evidence="10">Outer membrane protein TolC</fullName>
    </submittedName>
</protein>
<dbReference type="GO" id="GO:1990281">
    <property type="term" value="C:efflux pump complex"/>
    <property type="evidence" value="ECO:0007669"/>
    <property type="project" value="TreeGrafter"/>
</dbReference>
<dbReference type="InterPro" id="IPR051906">
    <property type="entry name" value="TolC-like"/>
</dbReference>
<dbReference type="InterPro" id="IPR003423">
    <property type="entry name" value="OMP_efflux"/>
</dbReference>
<dbReference type="Proteomes" id="UP000198711">
    <property type="component" value="Unassembled WGS sequence"/>
</dbReference>
<sequence>MKKILIISLFTVTALSVGAQVAVNNELKGLINQSFGYFPKVKEVEHTITTADEKLALTRLNKLPDVTADASYAYVRPKIEIPLGGESFQFAPVHNVSGALNATYALFDFGRLQANINRAKEDLLYAKHNTDYVKSQLANQVAVVYYNIVFLQKAIGIQDSVLNYLNENKRIVDSKLKNGDALKIDLLNIQASIDNEENRKVDLKNNLQKQLNLLEYTTGVNQSQGKAFDFDINLTDAGSALGLAQTNNLEFILAKDKIKQAESDLAIVKTAEKPTIGLKAGAGIKNGYVPYIADMRFNYMAGVGFSVPIYNGGKNKQQQKLQENIIKQNEMAVESLSSNYKKDIAQSMTDVATNLERIRNTQGQIEQAKAAQVLASNRFNNGVGTNLEITNASTNVQRAELTKLQYEYQLCLAKVELSRLMGYQYW</sequence>
<keyword evidence="8" id="KW-0175">Coiled coil</keyword>
<gene>
    <name evidence="10" type="ORF">SAMN05444410_12313</name>
</gene>
<feature type="coiled-coil region" evidence="8">
    <location>
        <begin position="186"/>
        <end position="213"/>
    </location>
</feature>
<name>A0A8X8IG20_9BACT</name>
<evidence type="ECO:0000256" key="4">
    <source>
        <dbReference type="ARBA" id="ARBA00022452"/>
    </source>
</evidence>
<evidence type="ECO:0000256" key="8">
    <source>
        <dbReference type="SAM" id="Coils"/>
    </source>
</evidence>
<dbReference type="GO" id="GO:0015288">
    <property type="term" value="F:porin activity"/>
    <property type="evidence" value="ECO:0007669"/>
    <property type="project" value="TreeGrafter"/>
</dbReference>
<keyword evidence="5" id="KW-0812">Transmembrane</keyword>
<accession>A0A8X8IG20</accession>
<comment type="caution">
    <text evidence="10">The sequence shown here is derived from an EMBL/GenBank/DDBJ whole genome shotgun (WGS) entry which is preliminary data.</text>
</comment>
<dbReference type="GO" id="GO:0015562">
    <property type="term" value="F:efflux transmembrane transporter activity"/>
    <property type="evidence" value="ECO:0007669"/>
    <property type="project" value="InterPro"/>
</dbReference>
<keyword evidence="7" id="KW-0998">Cell outer membrane</keyword>
<evidence type="ECO:0000313" key="11">
    <source>
        <dbReference type="Proteomes" id="UP000198711"/>
    </source>
</evidence>
<evidence type="ECO:0000256" key="6">
    <source>
        <dbReference type="ARBA" id="ARBA00023136"/>
    </source>
</evidence>
<reference evidence="10 11" key="1">
    <citation type="submission" date="2016-10" db="EMBL/GenBank/DDBJ databases">
        <authorList>
            <person name="Varghese N."/>
            <person name="Submissions S."/>
        </authorList>
    </citation>
    <scope>NUCLEOTIDE SEQUENCE [LARGE SCALE GENOMIC DNA]</scope>
    <source>
        <strain evidence="10 11">DSM 25353</strain>
    </source>
</reference>
<proteinExistence type="inferred from homology"/>
<dbReference type="SUPFAM" id="SSF56954">
    <property type="entry name" value="Outer membrane efflux proteins (OEP)"/>
    <property type="match status" value="1"/>
</dbReference>
<evidence type="ECO:0000256" key="1">
    <source>
        <dbReference type="ARBA" id="ARBA00004442"/>
    </source>
</evidence>
<dbReference type="Gene3D" id="1.20.1600.10">
    <property type="entry name" value="Outer membrane efflux proteins (OEP)"/>
    <property type="match status" value="1"/>
</dbReference>
<dbReference type="AlphaFoldDB" id="A0A8X8IG20"/>
<feature type="signal peptide" evidence="9">
    <location>
        <begin position="1"/>
        <end position="19"/>
    </location>
</feature>
<keyword evidence="6" id="KW-0472">Membrane</keyword>
<evidence type="ECO:0000313" key="10">
    <source>
        <dbReference type="EMBL" id="SDX65080.1"/>
    </source>
</evidence>
<dbReference type="EMBL" id="FNNO01000023">
    <property type="protein sequence ID" value="SDX65080.1"/>
    <property type="molecule type" value="Genomic_DNA"/>
</dbReference>
<feature type="chain" id="PRO_5036443510" evidence="9">
    <location>
        <begin position="20"/>
        <end position="426"/>
    </location>
</feature>
<comment type="similarity">
    <text evidence="2">Belongs to the outer membrane factor (OMF) (TC 1.B.17) family.</text>
</comment>
<dbReference type="PANTHER" id="PTHR30026:SF20">
    <property type="entry name" value="OUTER MEMBRANE PROTEIN TOLC"/>
    <property type="match status" value="1"/>
</dbReference>
<evidence type="ECO:0000256" key="9">
    <source>
        <dbReference type="SAM" id="SignalP"/>
    </source>
</evidence>
<keyword evidence="4" id="KW-1134">Transmembrane beta strand</keyword>
<dbReference type="PANTHER" id="PTHR30026">
    <property type="entry name" value="OUTER MEMBRANE PROTEIN TOLC"/>
    <property type="match status" value="1"/>
</dbReference>
<keyword evidence="3" id="KW-0813">Transport</keyword>
<keyword evidence="11" id="KW-1185">Reference proteome</keyword>
<evidence type="ECO:0000256" key="2">
    <source>
        <dbReference type="ARBA" id="ARBA00007613"/>
    </source>
</evidence>
<organism evidence="10 11">
    <name type="scientific">Hydrobacter penzbergensis</name>
    <dbReference type="NCBI Taxonomy" id="1235997"/>
    <lineage>
        <taxon>Bacteria</taxon>
        <taxon>Pseudomonadati</taxon>
        <taxon>Bacteroidota</taxon>
        <taxon>Chitinophagia</taxon>
        <taxon>Chitinophagales</taxon>
        <taxon>Chitinophagaceae</taxon>
        <taxon>Hydrobacter</taxon>
    </lineage>
</organism>
<evidence type="ECO:0000256" key="5">
    <source>
        <dbReference type="ARBA" id="ARBA00022692"/>
    </source>
</evidence>
<keyword evidence="9" id="KW-0732">Signal</keyword>
<evidence type="ECO:0000256" key="7">
    <source>
        <dbReference type="ARBA" id="ARBA00023237"/>
    </source>
</evidence>
<evidence type="ECO:0000256" key="3">
    <source>
        <dbReference type="ARBA" id="ARBA00022448"/>
    </source>
</evidence>
<dbReference type="GO" id="GO:0009279">
    <property type="term" value="C:cell outer membrane"/>
    <property type="evidence" value="ECO:0007669"/>
    <property type="project" value="UniProtKB-SubCell"/>
</dbReference>